<evidence type="ECO:0000256" key="10">
    <source>
        <dbReference type="PROSITE-ProRule" id="PRU10141"/>
    </source>
</evidence>
<evidence type="ECO:0000256" key="8">
    <source>
        <dbReference type="ARBA" id="ARBA00047899"/>
    </source>
</evidence>
<evidence type="ECO:0000256" key="1">
    <source>
        <dbReference type="ARBA" id="ARBA00004340"/>
    </source>
</evidence>
<comment type="caution">
    <text evidence="13">The sequence shown here is derived from an EMBL/GenBank/DDBJ whole genome shotgun (WGS) entry which is preliminary data.</text>
</comment>
<dbReference type="SMART" id="SM00220">
    <property type="entry name" value="S_TKc"/>
    <property type="match status" value="1"/>
</dbReference>
<feature type="region of interest" description="Disordered" evidence="11">
    <location>
        <begin position="97"/>
        <end position="197"/>
    </location>
</feature>
<dbReference type="InterPro" id="IPR011009">
    <property type="entry name" value="Kinase-like_dom_sf"/>
</dbReference>
<evidence type="ECO:0000256" key="11">
    <source>
        <dbReference type="SAM" id="MobiDB-lite"/>
    </source>
</evidence>
<evidence type="ECO:0000256" key="5">
    <source>
        <dbReference type="ARBA" id="ARBA00022741"/>
    </source>
</evidence>
<organism evidence="13 14">
    <name type="scientific">Batrachochytrium salamandrivorans</name>
    <dbReference type="NCBI Taxonomy" id="1357716"/>
    <lineage>
        <taxon>Eukaryota</taxon>
        <taxon>Fungi</taxon>
        <taxon>Fungi incertae sedis</taxon>
        <taxon>Chytridiomycota</taxon>
        <taxon>Chytridiomycota incertae sedis</taxon>
        <taxon>Chytridiomycetes</taxon>
        <taxon>Rhizophydiales</taxon>
        <taxon>Rhizophydiales incertae sedis</taxon>
        <taxon>Batrachochytrium</taxon>
    </lineage>
</organism>
<keyword evidence="14" id="KW-1185">Reference proteome</keyword>
<dbReference type="EC" id="2.7.11.1" evidence="2"/>
<feature type="compositionally biased region" description="Acidic residues" evidence="11">
    <location>
        <begin position="24"/>
        <end position="33"/>
    </location>
</feature>
<dbReference type="PROSITE" id="PS50011">
    <property type="entry name" value="PROTEIN_KINASE_DOM"/>
    <property type="match status" value="1"/>
</dbReference>
<evidence type="ECO:0000256" key="2">
    <source>
        <dbReference type="ARBA" id="ARBA00012513"/>
    </source>
</evidence>
<evidence type="ECO:0000313" key="13">
    <source>
        <dbReference type="EMBL" id="KAH6590778.1"/>
    </source>
</evidence>
<gene>
    <name evidence="13" type="ORF">BASA50_009156</name>
</gene>
<dbReference type="Gene3D" id="3.30.200.20">
    <property type="entry name" value="Phosphorylase Kinase, domain 1"/>
    <property type="match status" value="1"/>
</dbReference>
<dbReference type="Gene3D" id="1.10.510.10">
    <property type="entry name" value="Transferase(Phosphotransferase) domain 1"/>
    <property type="match status" value="1"/>
</dbReference>
<sequence>MFDPLLWALHHFVIHYAGQTTQGDTDDDDDDGDFDKTFDSNPKYRKIPRFLQGSRSMDRHSLLKGDDIPNQSGASSSTGSKSKKADRFLQRLRSMNKYKPFQENDISDESGASSSTGSKSKKIGRFLREPRSMDQYGLLQGDDISDESDTSSSTDLKSRKRRKGSVWEESPSKSPPQQQSLPVSQPSTSYDPPQSDEILLPRYMGKKEAESYLQSHNPEQYSAFIEDETKYFILTYSLKKILGEGGYGAVYLATKKSDGMEVACKSIPRQNVYYYALELKPPPRCNLRNPLVGSDEQSVEQCMSPRPSGLYVAHEAILQMYLSQPGNASPYVARALDYITLQDRFMLIMEYLGKSWMTLFSYMKERIRLDIKDACNIIKEVINAVIDLKQHGVFHKNIHSMSQ</sequence>
<dbReference type="InterPro" id="IPR051138">
    <property type="entry name" value="PIM_Ser/Thr_kinase"/>
</dbReference>
<evidence type="ECO:0000256" key="4">
    <source>
        <dbReference type="ARBA" id="ARBA00022679"/>
    </source>
</evidence>
<dbReference type="SUPFAM" id="SSF56112">
    <property type="entry name" value="Protein kinase-like (PK-like)"/>
    <property type="match status" value="1"/>
</dbReference>
<evidence type="ECO:0000256" key="6">
    <source>
        <dbReference type="ARBA" id="ARBA00022777"/>
    </source>
</evidence>
<feature type="domain" description="Protein kinase" evidence="12">
    <location>
        <begin position="236"/>
        <end position="403"/>
    </location>
</feature>
<reference evidence="13 14" key="1">
    <citation type="submission" date="2021-02" db="EMBL/GenBank/DDBJ databases">
        <title>Variation within the Batrachochytrium salamandrivorans European outbreak.</title>
        <authorList>
            <person name="Kelly M."/>
            <person name="Pasmans F."/>
            <person name="Shea T.P."/>
            <person name="Munoz J.F."/>
            <person name="Carranza S."/>
            <person name="Cuomo C.A."/>
            <person name="Martel A."/>
        </authorList>
    </citation>
    <scope>NUCLEOTIDE SEQUENCE [LARGE SCALE GENOMIC DNA]</scope>
    <source>
        <strain evidence="13 14">AMFP18/2</strain>
    </source>
</reference>
<evidence type="ECO:0000313" key="14">
    <source>
        <dbReference type="Proteomes" id="UP001648503"/>
    </source>
</evidence>
<proteinExistence type="predicted"/>
<evidence type="ECO:0000259" key="12">
    <source>
        <dbReference type="PROSITE" id="PS50011"/>
    </source>
</evidence>
<keyword evidence="5 10" id="KW-0547">Nucleotide-binding</keyword>
<comment type="catalytic activity">
    <reaction evidence="8">
        <text>L-threonyl-[protein] + ATP = O-phospho-L-threonyl-[protein] + ADP + H(+)</text>
        <dbReference type="Rhea" id="RHEA:46608"/>
        <dbReference type="Rhea" id="RHEA-COMP:11060"/>
        <dbReference type="Rhea" id="RHEA-COMP:11605"/>
        <dbReference type="ChEBI" id="CHEBI:15378"/>
        <dbReference type="ChEBI" id="CHEBI:30013"/>
        <dbReference type="ChEBI" id="CHEBI:30616"/>
        <dbReference type="ChEBI" id="CHEBI:61977"/>
        <dbReference type="ChEBI" id="CHEBI:456216"/>
        <dbReference type="EC" id="2.7.11.1"/>
    </reaction>
</comment>
<dbReference type="PANTHER" id="PTHR22984">
    <property type="entry name" value="SERINE/THREONINE-PROTEIN KINASE PIM"/>
    <property type="match status" value="1"/>
</dbReference>
<dbReference type="InterPro" id="IPR000719">
    <property type="entry name" value="Prot_kinase_dom"/>
</dbReference>
<feature type="compositionally biased region" description="Low complexity" evidence="11">
    <location>
        <begin position="175"/>
        <end position="189"/>
    </location>
</feature>
<feature type="binding site" evidence="10">
    <location>
        <position position="265"/>
    </location>
    <ligand>
        <name>ATP</name>
        <dbReference type="ChEBI" id="CHEBI:30616"/>
    </ligand>
</feature>
<keyword evidence="3" id="KW-0723">Serine/threonine-protein kinase</keyword>
<protein>
    <recommendedName>
        <fullName evidence="2">non-specific serine/threonine protein kinase</fullName>
        <ecNumber evidence="2">2.7.11.1</ecNumber>
    </recommendedName>
</protein>
<comment type="catalytic activity">
    <reaction evidence="9">
        <text>L-seryl-[protein] + ATP = O-phospho-L-seryl-[protein] + ADP + H(+)</text>
        <dbReference type="Rhea" id="RHEA:17989"/>
        <dbReference type="Rhea" id="RHEA-COMP:9863"/>
        <dbReference type="Rhea" id="RHEA-COMP:11604"/>
        <dbReference type="ChEBI" id="CHEBI:15378"/>
        <dbReference type="ChEBI" id="CHEBI:29999"/>
        <dbReference type="ChEBI" id="CHEBI:30616"/>
        <dbReference type="ChEBI" id="CHEBI:83421"/>
        <dbReference type="ChEBI" id="CHEBI:456216"/>
        <dbReference type="EC" id="2.7.11.1"/>
    </reaction>
</comment>
<dbReference type="Proteomes" id="UP001648503">
    <property type="component" value="Unassembled WGS sequence"/>
</dbReference>
<feature type="region of interest" description="Disordered" evidence="11">
    <location>
        <begin position="20"/>
        <end position="85"/>
    </location>
</feature>
<dbReference type="InterPro" id="IPR017441">
    <property type="entry name" value="Protein_kinase_ATP_BS"/>
</dbReference>
<evidence type="ECO:0000256" key="3">
    <source>
        <dbReference type="ARBA" id="ARBA00022527"/>
    </source>
</evidence>
<keyword evidence="6" id="KW-0418">Kinase</keyword>
<accession>A0ABQ8F264</accession>
<feature type="compositionally biased region" description="Low complexity" evidence="11">
    <location>
        <begin position="109"/>
        <end position="118"/>
    </location>
</feature>
<dbReference type="PANTHER" id="PTHR22984:SF25">
    <property type="entry name" value="PROTEIN KINASE DOMAIN-CONTAINING PROTEIN"/>
    <property type="match status" value="1"/>
</dbReference>
<dbReference type="EMBL" id="JAFCIX010000419">
    <property type="protein sequence ID" value="KAH6590778.1"/>
    <property type="molecule type" value="Genomic_DNA"/>
</dbReference>
<keyword evidence="4" id="KW-0808">Transferase</keyword>
<evidence type="ECO:0000256" key="9">
    <source>
        <dbReference type="ARBA" id="ARBA00048679"/>
    </source>
</evidence>
<name>A0ABQ8F264_9FUNG</name>
<evidence type="ECO:0000256" key="7">
    <source>
        <dbReference type="ARBA" id="ARBA00022840"/>
    </source>
</evidence>
<keyword evidence="7 10" id="KW-0067">ATP-binding</keyword>
<comment type="subcellular location">
    <subcellularLocation>
        <location evidence="1">Host cell</location>
    </subcellularLocation>
</comment>
<dbReference type="PROSITE" id="PS00107">
    <property type="entry name" value="PROTEIN_KINASE_ATP"/>
    <property type="match status" value="1"/>
</dbReference>
<feature type="compositionally biased region" description="Basic and acidic residues" evidence="11">
    <location>
        <begin position="56"/>
        <end position="67"/>
    </location>
</feature>